<sequence length="101" mass="10916">MEDANSARKASADVLSDDCQSRTIIERAPCLSSGNADSMREHQKCGCYFCVRVFDSKDVTEFTDNGSAICPNCGTDALLPGVTDLSVLESASERWFAEAAR</sequence>
<protein>
    <recommendedName>
        <fullName evidence="3">Cytoplasmic protein</fullName>
    </recommendedName>
</protein>
<gene>
    <name evidence="1" type="ORF">HF568_09450</name>
</gene>
<evidence type="ECO:0008006" key="3">
    <source>
        <dbReference type="Google" id="ProtNLM"/>
    </source>
</evidence>
<comment type="caution">
    <text evidence="1">The sequence shown here is derived from an EMBL/GenBank/DDBJ whole genome shotgun (WGS) entry which is preliminary data.</text>
</comment>
<evidence type="ECO:0000313" key="1">
    <source>
        <dbReference type="EMBL" id="MBU2723421.1"/>
    </source>
</evidence>
<proteinExistence type="predicted"/>
<name>A0A8X8GC97_ACIFI</name>
<reference evidence="1" key="1">
    <citation type="journal article" date="2021" name="ISME J.">
        <title>Genomic evolution of the class Acidithiobacillia: deep-branching Proteobacteria living in extreme acidic conditions.</title>
        <authorList>
            <person name="Moya-Beltran A."/>
            <person name="Beard S."/>
            <person name="Rojas-Villalobos C."/>
            <person name="Issotta F."/>
            <person name="Gallardo Y."/>
            <person name="Ulloa R."/>
            <person name="Giaveno A."/>
            <person name="Degli Esposti M."/>
            <person name="Johnson D.B."/>
            <person name="Quatrini R."/>
        </authorList>
    </citation>
    <scope>NUCLEOTIDE SEQUENCE</scope>
    <source>
        <strain evidence="1">DSM 583</strain>
    </source>
</reference>
<evidence type="ECO:0000313" key="2">
    <source>
        <dbReference type="Proteomes" id="UP000887300"/>
    </source>
</evidence>
<dbReference type="Proteomes" id="UP000887300">
    <property type="component" value="Unassembled WGS sequence"/>
</dbReference>
<dbReference type="EMBL" id="JABBHS010000276">
    <property type="protein sequence ID" value="MBU2723421.1"/>
    <property type="molecule type" value="Genomic_DNA"/>
</dbReference>
<accession>A0A8X8GC97</accession>
<dbReference type="RefSeq" id="WP_215886211.1">
    <property type="nucleotide sequence ID" value="NZ_CP134225.1"/>
</dbReference>
<dbReference type="AlphaFoldDB" id="A0A8X8GC97"/>
<organism evidence="1 2">
    <name type="scientific">Acidithiobacillus ferridurans</name>
    <dbReference type="NCBI Taxonomy" id="1232575"/>
    <lineage>
        <taxon>Bacteria</taxon>
        <taxon>Pseudomonadati</taxon>
        <taxon>Pseudomonadota</taxon>
        <taxon>Acidithiobacillia</taxon>
        <taxon>Acidithiobacillales</taxon>
        <taxon>Acidithiobacillaceae</taxon>
        <taxon>Acidithiobacillus</taxon>
    </lineage>
</organism>